<feature type="domain" description="Thiamine pyrophosphate enzyme TPP-binding" evidence="13">
    <location>
        <begin position="1171"/>
        <end position="1327"/>
    </location>
</feature>
<keyword evidence="6" id="KW-0456">Lyase</keyword>
<evidence type="ECO:0000256" key="3">
    <source>
        <dbReference type="ARBA" id="ARBA00022723"/>
    </source>
</evidence>
<keyword evidence="11" id="KW-0472">Membrane</keyword>
<sequence>ASRIPFPPSSSLPVAFPSLLLSASGIPFPPPLCQWHSLPSSSLPVAFPSLLLSASGIPFPPPPVPVAFPSLLLLCQWHSLPSSSCASGIPFPPPPVPVAFPSLLLLCQWHPFPPPPVPVAFPSLLLLCQWHSLPSSSSLPVAFPSLLLLSASGIPFPPPLCQWHSLPPPLCQWHSLPSSSSLPVAFPSLLLLLSASGIPFLSLLLLLSASRIPFPPPPPLCQSHSLPSSSSSLPVAFPSSSSSSLPVAFPSLLLSASRIPFPPPPPLCQSHSLLLLLLSASRIPFPPPPPPLCQSHSLPSSSSSLPVAFSSLLLLLSASRILFPPPPPLCQSHSLPSSSSLPVAFPPPPPLCQSHSLPSSSSLPVAFPPPPPPPPLCQSHSLPSSSSSLPVAFPSLLLLLLLLSASSHLLLLLLLSLPVAFPSLLLLLLSASRIPFPPPPLCQSHSLSSSSSLPVAFPFLLLLSASRIPFLSSSLPVAFPFLLLLSASRIPFPPPPLCQSHSLPSSSSLPVAFPPPPPPPPLCQSHSLPSSSLPVAFPSLLFLLSASRIPFPPLPPLCQSHSLPSSSLPVAFPSLLLSASRIPFPPPPPLCQSHSLPSSSSSLPVAFSSLLLLLSASRIPPPFLLSSSFFLLSSSFFLLPPFFFLLPPPPLPPFFFLPPPPFLPPFLPSSPPSSSPPPFFLPSSSSPSSFLLLPFFLPLLLPFFLPPPLLLPFFLPPPLLLPFFLPPPPLLPSSSSPSSPSSFLLLPPPFCLPFPYHIVRLLHHPHKNLLLYCVGAPRELMLIRVLQACYAASAVGYLTGSLDSVQKIHLYLSGLFKAIRIVAKHSSEVFLVFFHSIRLRNPAVLRPAVCLVVSGPGLTNALSGMANSNMNCWPLIVLGGSSDTDQETMGAFQEFPQVEACRLYSKFAARPSSLAAIPIVIEKAVRTSIYGRPGSCYVDIAGNYVNTMIKRSDLRYADCCLPAPISLADASQVHKAVQALRSARQPLVIIGKGAASSRAEGSIRKLVEECGLPFLPTPMGKGVVPDNHPNCVSAARSSALKNADVILLLGARLNWILHFGLPPRYQPDVKVLQVDICAEELGNNVKPEASLLGDINAVTTQLLEQLRGAAWTVPSNSTWWQTLKAKIKTNEEHTNALASQTSLPMSYYNVFRYIREELPKNCIIVSEGANTMDIGRTMLPNYEPRRRLDAGTFGTMGVGLGFAIAAAMVAKDQNPEQRVVCVEGDSAFGFSGMEVETICRYNLPIILIVVNNNGIYSGFDEDTWSAMMKSGDPATSVPPVSLKPNSRYEQVMTAFGGKGYFVRTPEELQRALKTSFAETRIPSLINVMINPQSDRKEQEFPWLTRSNL</sequence>
<evidence type="ECO:0000259" key="12">
    <source>
        <dbReference type="Pfam" id="PF00205"/>
    </source>
</evidence>
<dbReference type="SUPFAM" id="SSF52518">
    <property type="entry name" value="Thiamin diphosphate-binding fold (THDP-binding)"/>
    <property type="match status" value="2"/>
</dbReference>
<evidence type="ECO:0000259" key="14">
    <source>
        <dbReference type="Pfam" id="PF02776"/>
    </source>
</evidence>
<evidence type="ECO:0000256" key="9">
    <source>
        <dbReference type="ARBA" id="ARBA00044518"/>
    </source>
</evidence>
<dbReference type="Proteomes" id="UP000694569">
    <property type="component" value="Unplaced"/>
</dbReference>
<name>A0A8C5PFA6_9ANUR</name>
<reference evidence="15" key="1">
    <citation type="submission" date="2025-08" db="UniProtKB">
        <authorList>
            <consortium name="Ensembl"/>
        </authorList>
    </citation>
    <scope>IDENTIFICATION</scope>
</reference>
<dbReference type="CDD" id="cd02004">
    <property type="entry name" value="TPP_BZL_OCoD_HPCL"/>
    <property type="match status" value="1"/>
</dbReference>
<dbReference type="InterPro" id="IPR029061">
    <property type="entry name" value="THDP-binding"/>
</dbReference>
<comment type="similarity">
    <text evidence="2">Belongs to the TPP enzyme family.</text>
</comment>
<dbReference type="GO" id="GO:0106359">
    <property type="term" value="F:2-hydroxyacyl-CoA lyase activity"/>
    <property type="evidence" value="ECO:0007669"/>
    <property type="project" value="UniProtKB-EC"/>
</dbReference>
<dbReference type="InterPro" id="IPR045025">
    <property type="entry name" value="HACL1-like"/>
</dbReference>
<reference evidence="15" key="2">
    <citation type="submission" date="2025-09" db="UniProtKB">
        <authorList>
            <consortium name="Ensembl"/>
        </authorList>
    </citation>
    <scope>IDENTIFICATION</scope>
</reference>
<evidence type="ECO:0000256" key="2">
    <source>
        <dbReference type="ARBA" id="ARBA00007812"/>
    </source>
</evidence>
<dbReference type="GO" id="GO:0030976">
    <property type="term" value="F:thiamine pyrophosphate binding"/>
    <property type="evidence" value="ECO:0007669"/>
    <property type="project" value="InterPro"/>
</dbReference>
<dbReference type="CDD" id="cd07035">
    <property type="entry name" value="TPP_PYR_POX_like"/>
    <property type="match status" value="1"/>
</dbReference>
<dbReference type="PANTHER" id="PTHR43710:SF2">
    <property type="entry name" value="2-HYDROXYACYL-COA LYASE 1"/>
    <property type="match status" value="1"/>
</dbReference>
<dbReference type="OrthoDB" id="10006023at2759"/>
<dbReference type="Gene3D" id="3.40.50.970">
    <property type="match status" value="2"/>
</dbReference>
<evidence type="ECO:0000313" key="15">
    <source>
        <dbReference type="Ensembl" id="ENSLLEP00000018872.1"/>
    </source>
</evidence>
<dbReference type="FunFam" id="3.40.50.970:FF:000027">
    <property type="entry name" value="2-hydroxyacyl-CoA lyase 1"/>
    <property type="match status" value="1"/>
</dbReference>
<evidence type="ECO:0000256" key="10">
    <source>
        <dbReference type="ARBA" id="ARBA00048738"/>
    </source>
</evidence>
<dbReference type="SUPFAM" id="SSF52467">
    <property type="entry name" value="DHS-like NAD/FAD-binding domain"/>
    <property type="match status" value="1"/>
</dbReference>
<evidence type="ECO:0000256" key="1">
    <source>
        <dbReference type="ARBA" id="ARBA00001964"/>
    </source>
</evidence>
<feature type="transmembrane region" description="Helical" evidence="11">
    <location>
        <begin position="410"/>
        <end position="432"/>
    </location>
</feature>
<dbReference type="InterPro" id="IPR029035">
    <property type="entry name" value="DHS-like_NAD/FAD-binding_dom"/>
</dbReference>
<dbReference type="EC" id="4.1.2.63" evidence="9"/>
<evidence type="ECO:0000256" key="6">
    <source>
        <dbReference type="ARBA" id="ARBA00023239"/>
    </source>
</evidence>
<organism evidence="15 16">
    <name type="scientific">Leptobrachium leishanense</name>
    <name type="common">Leishan spiny toad</name>
    <dbReference type="NCBI Taxonomy" id="445787"/>
    <lineage>
        <taxon>Eukaryota</taxon>
        <taxon>Metazoa</taxon>
        <taxon>Chordata</taxon>
        <taxon>Craniata</taxon>
        <taxon>Vertebrata</taxon>
        <taxon>Euteleostomi</taxon>
        <taxon>Amphibia</taxon>
        <taxon>Batrachia</taxon>
        <taxon>Anura</taxon>
        <taxon>Pelobatoidea</taxon>
        <taxon>Megophryidae</taxon>
        <taxon>Leptobrachium</taxon>
    </lineage>
</organism>
<dbReference type="GO" id="GO:0005777">
    <property type="term" value="C:peroxisome"/>
    <property type="evidence" value="ECO:0007669"/>
    <property type="project" value="TreeGrafter"/>
</dbReference>
<dbReference type="InterPro" id="IPR011766">
    <property type="entry name" value="TPP_enzyme_TPP-bd"/>
</dbReference>
<dbReference type="InterPro" id="IPR012000">
    <property type="entry name" value="Thiamin_PyroP_enz_cen_dom"/>
</dbReference>
<gene>
    <name evidence="15" type="primary">HACL1</name>
</gene>
<dbReference type="InterPro" id="IPR012001">
    <property type="entry name" value="Thiamin_PyroP_enz_TPP-bd_dom"/>
</dbReference>
<comment type="cofactor">
    <cofactor evidence="1">
        <name>thiamine diphosphate</name>
        <dbReference type="ChEBI" id="CHEBI:58937"/>
    </cofactor>
</comment>
<dbReference type="FunFam" id="3.40.50.1220:FF:000006">
    <property type="entry name" value="2-hydroxyacyl-CoA lyase 1"/>
    <property type="match status" value="1"/>
</dbReference>
<dbReference type="GeneTree" id="ENSGT00940000156802"/>
<feature type="domain" description="Thiamine pyrophosphate enzyme N-terminal TPP-binding" evidence="14">
    <location>
        <begin position="846"/>
        <end position="898"/>
    </location>
</feature>
<evidence type="ECO:0000256" key="11">
    <source>
        <dbReference type="SAM" id="Phobius"/>
    </source>
</evidence>
<comment type="catalytic activity">
    <reaction evidence="7">
        <text>a 2-hydroxy-3-methyl fatty acyl-CoA = a 2-methyl-branched fatty aldehyde + formyl-CoA</text>
        <dbReference type="Rhea" id="RHEA:25375"/>
        <dbReference type="ChEBI" id="CHEBI:49188"/>
        <dbReference type="ChEBI" id="CHEBI:57376"/>
        <dbReference type="ChEBI" id="CHEBI:58783"/>
        <dbReference type="EC" id="4.1.2.63"/>
    </reaction>
    <physiologicalReaction direction="left-to-right" evidence="7">
        <dbReference type="Rhea" id="RHEA:25376"/>
    </physiologicalReaction>
</comment>
<feature type="transmembrane region" description="Helical" evidence="11">
    <location>
        <begin position="623"/>
        <end position="646"/>
    </location>
</feature>
<proteinExistence type="inferred from homology"/>
<keyword evidence="3" id="KW-0479">Metal-binding</keyword>
<dbReference type="PANTHER" id="PTHR43710">
    <property type="entry name" value="2-HYDROXYACYL-COA LYASE"/>
    <property type="match status" value="1"/>
</dbReference>
<keyword evidence="11" id="KW-0812">Transmembrane</keyword>
<keyword evidence="5" id="KW-0786">Thiamine pyrophosphate</keyword>
<evidence type="ECO:0000256" key="8">
    <source>
        <dbReference type="ARBA" id="ARBA00044454"/>
    </source>
</evidence>
<evidence type="ECO:0000256" key="5">
    <source>
        <dbReference type="ARBA" id="ARBA00023052"/>
    </source>
</evidence>
<dbReference type="GO" id="GO:0001561">
    <property type="term" value="P:fatty acid alpha-oxidation"/>
    <property type="evidence" value="ECO:0007669"/>
    <property type="project" value="TreeGrafter"/>
</dbReference>
<dbReference type="Pfam" id="PF02776">
    <property type="entry name" value="TPP_enzyme_N"/>
    <property type="match status" value="1"/>
</dbReference>
<dbReference type="Gene3D" id="3.40.50.1220">
    <property type="entry name" value="TPP-binding domain"/>
    <property type="match status" value="1"/>
</dbReference>
<protein>
    <recommendedName>
        <fullName evidence="9">2-hydroxyacyl-CoA lyase</fullName>
        <ecNumber evidence="9">4.1.2.63</ecNumber>
    </recommendedName>
</protein>
<keyword evidence="11" id="KW-1133">Transmembrane helix</keyword>
<evidence type="ECO:0000256" key="4">
    <source>
        <dbReference type="ARBA" id="ARBA00022842"/>
    </source>
</evidence>
<dbReference type="Ensembl" id="ENSLLET00000019615.1">
    <property type="protein sequence ID" value="ENSLLEP00000018872.1"/>
    <property type="gene ID" value="ENSLLEG00000011774.1"/>
</dbReference>
<evidence type="ECO:0000313" key="16">
    <source>
        <dbReference type="Proteomes" id="UP000694569"/>
    </source>
</evidence>
<dbReference type="Pfam" id="PF00205">
    <property type="entry name" value="TPP_enzyme_M"/>
    <property type="match status" value="1"/>
</dbReference>
<evidence type="ECO:0000259" key="13">
    <source>
        <dbReference type="Pfam" id="PF02775"/>
    </source>
</evidence>
<comment type="catalytic activity">
    <reaction evidence="10">
        <text>2-hydroxyoctadecanoyl-CoA = heptadecanal + formyl-CoA</text>
        <dbReference type="Rhea" id="RHEA:55196"/>
        <dbReference type="ChEBI" id="CHEBI:57376"/>
        <dbReference type="ChEBI" id="CHEBI:74116"/>
        <dbReference type="ChEBI" id="CHEBI:138631"/>
    </reaction>
    <physiologicalReaction direction="left-to-right" evidence="10">
        <dbReference type="Rhea" id="RHEA:55197"/>
    </physiologicalReaction>
</comment>
<dbReference type="Pfam" id="PF02775">
    <property type="entry name" value="TPP_enzyme_C"/>
    <property type="match status" value="1"/>
</dbReference>
<evidence type="ECO:0000256" key="7">
    <source>
        <dbReference type="ARBA" id="ARBA00044451"/>
    </source>
</evidence>
<accession>A0A8C5PFA6</accession>
<dbReference type="GO" id="GO:0000287">
    <property type="term" value="F:magnesium ion binding"/>
    <property type="evidence" value="ECO:0007669"/>
    <property type="project" value="InterPro"/>
</dbReference>
<feature type="domain" description="Thiamine pyrophosphate enzyme central" evidence="12">
    <location>
        <begin position="973"/>
        <end position="1102"/>
    </location>
</feature>
<keyword evidence="16" id="KW-1185">Reference proteome</keyword>
<comment type="catalytic activity">
    <reaction evidence="8">
        <text>an (R)-2-hydroxy-long-chain-fatty acyl-CoA = a long-chain fatty aldehyde + formyl-CoA</text>
        <dbReference type="Rhea" id="RHEA:67444"/>
        <dbReference type="ChEBI" id="CHEBI:17176"/>
        <dbReference type="ChEBI" id="CHEBI:57376"/>
        <dbReference type="ChEBI" id="CHEBI:170012"/>
        <dbReference type="EC" id="4.1.2.63"/>
    </reaction>
    <physiologicalReaction direction="left-to-right" evidence="8">
        <dbReference type="Rhea" id="RHEA:67445"/>
    </physiologicalReaction>
</comment>
<keyword evidence="4" id="KW-0460">Magnesium</keyword>